<gene>
    <name evidence="2" type="ORF">SGA01_57080</name>
</gene>
<organism evidence="2 3">
    <name type="scientific">Streptomyces gardneri</name>
    <dbReference type="NCBI Taxonomy" id="66892"/>
    <lineage>
        <taxon>Bacteria</taxon>
        <taxon>Bacillati</taxon>
        <taxon>Actinomycetota</taxon>
        <taxon>Actinomycetes</taxon>
        <taxon>Kitasatosporales</taxon>
        <taxon>Streptomycetaceae</taxon>
        <taxon>Streptomyces</taxon>
    </lineage>
</organism>
<evidence type="ECO:0000259" key="1">
    <source>
        <dbReference type="Pfam" id="PF15567"/>
    </source>
</evidence>
<evidence type="ECO:0000313" key="2">
    <source>
        <dbReference type="EMBL" id="GEB60103.1"/>
    </source>
</evidence>
<name>A0A4Y3RTP2_9ACTN</name>
<feature type="domain" description="Immunity protein 35" evidence="1">
    <location>
        <begin position="6"/>
        <end position="75"/>
    </location>
</feature>
<sequence>MLEQAQAMERAAAFLAEERRTWQANSVRIIQEDCFVDKGRLIAPYNTTDYLDHGVDGAQLAGNLPIVVDLQTGGCSFISWEEAEDFMDRDML</sequence>
<evidence type="ECO:0000313" key="3">
    <source>
        <dbReference type="Proteomes" id="UP000315226"/>
    </source>
</evidence>
<reference evidence="2 3" key="1">
    <citation type="submission" date="2019-06" db="EMBL/GenBank/DDBJ databases">
        <title>Whole genome shotgun sequence of Streptomyces gardneri NBRC 12865.</title>
        <authorList>
            <person name="Hosoyama A."/>
            <person name="Uohara A."/>
            <person name="Ohji S."/>
            <person name="Ichikawa N."/>
        </authorList>
    </citation>
    <scope>NUCLEOTIDE SEQUENCE [LARGE SCALE GENOMIC DNA]</scope>
    <source>
        <strain evidence="2 3">NBRC 12865</strain>
    </source>
</reference>
<dbReference type="Pfam" id="PF15567">
    <property type="entry name" value="Imm35"/>
    <property type="match status" value="1"/>
</dbReference>
<dbReference type="RefSeq" id="WP_141299643.1">
    <property type="nucleotide sequence ID" value="NZ_BJMN01000039.1"/>
</dbReference>
<dbReference type="EMBL" id="BJMN01000039">
    <property type="protein sequence ID" value="GEB60103.1"/>
    <property type="molecule type" value="Genomic_DNA"/>
</dbReference>
<dbReference type="InterPro" id="IPR029082">
    <property type="entry name" value="Imm35"/>
</dbReference>
<keyword evidence="3" id="KW-1185">Reference proteome</keyword>
<comment type="caution">
    <text evidence="2">The sequence shown here is derived from an EMBL/GenBank/DDBJ whole genome shotgun (WGS) entry which is preliminary data.</text>
</comment>
<accession>A0A4Y3RTP2</accession>
<dbReference type="Proteomes" id="UP000315226">
    <property type="component" value="Unassembled WGS sequence"/>
</dbReference>
<dbReference type="AlphaFoldDB" id="A0A4Y3RTP2"/>
<proteinExistence type="predicted"/>
<dbReference type="OrthoDB" id="3397041at2"/>
<protein>
    <recommendedName>
        <fullName evidence="1">Immunity protein 35 domain-containing protein</fullName>
    </recommendedName>
</protein>